<dbReference type="OrthoDB" id="1148871at2"/>
<name>A0A419S582_9SPHI</name>
<comment type="caution">
    <text evidence="3">The sequence shown here is derived from an EMBL/GenBank/DDBJ whole genome shotgun (WGS) entry which is preliminary data.</text>
</comment>
<dbReference type="InterPro" id="IPR002716">
    <property type="entry name" value="PIN_dom"/>
</dbReference>
<dbReference type="SUPFAM" id="SSF88723">
    <property type="entry name" value="PIN domain-like"/>
    <property type="match status" value="1"/>
</dbReference>
<dbReference type="InterPro" id="IPR029060">
    <property type="entry name" value="PIN-like_dom_sf"/>
</dbReference>
<proteinExistence type="predicted"/>
<dbReference type="Gene3D" id="3.40.50.1010">
    <property type="entry name" value="5'-nuclease"/>
    <property type="match status" value="1"/>
</dbReference>
<evidence type="ECO:0000256" key="1">
    <source>
        <dbReference type="SAM" id="Phobius"/>
    </source>
</evidence>
<gene>
    <name evidence="3" type="ORF">BCY91_07100</name>
</gene>
<dbReference type="Proteomes" id="UP000283433">
    <property type="component" value="Unassembled WGS sequence"/>
</dbReference>
<dbReference type="AlphaFoldDB" id="A0A419S582"/>
<dbReference type="RefSeq" id="WP_120182235.1">
    <property type="nucleotide sequence ID" value="NZ_MBTA01000025.1"/>
</dbReference>
<evidence type="ECO:0000259" key="2">
    <source>
        <dbReference type="Pfam" id="PF13470"/>
    </source>
</evidence>
<keyword evidence="1" id="KW-0472">Membrane</keyword>
<keyword evidence="1" id="KW-0812">Transmembrane</keyword>
<keyword evidence="1" id="KW-1133">Transmembrane helix</keyword>
<evidence type="ECO:0000313" key="4">
    <source>
        <dbReference type="Proteomes" id="UP000283433"/>
    </source>
</evidence>
<accession>A0A419S582</accession>
<evidence type="ECO:0000313" key="3">
    <source>
        <dbReference type="EMBL" id="RKD15268.1"/>
    </source>
</evidence>
<dbReference type="Pfam" id="PF13470">
    <property type="entry name" value="PIN_3"/>
    <property type="match status" value="1"/>
</dbReference>
<sequence length="139" mass="15712">MRVFLDANVLVAVLNKEYPVFSYAARILSLADKPAFTIYTSPVCLAIAYYFAEKKTSAKIAKAKISLLLEHIKVAGNDELGVQQTLINKKVLNFEDGLEYYAAIQNECKCIVTENLKDFHFSEIEVLNCESFALKYFAR</sequence>
<reference evidence="3 4" key="1">
    <citation type="submission" date="2016-07" db="EMBL/GenBank/DDBJ databases">
        <title>Genome of Pelobium manganitolerans.</title>
        <authorList>
            <person name="Wu S."/>
            <person name="Wang G."/>
        </authorList>
    </citation>
    <scope>NUCLEOTIDE SEQUENCE [LARGE SCALE GENOMIC DNA]</scope>
    <source>
        <strain evidence="3 4">YS-25</strain>
    </source>
</reference>
<feature type="transmembrane region" description="Helical" evidence="1">
    <location>
        <begin position="36"/>
        <end position="52"/>
    </location>
</feature>
<organism evidence="3 4">
    <name type="scientific">Pelobium manganitolerans</name>
    <dbReference type="NCBI Taxonomy" id="1842495"/>
    <lineage>
        <taxon>Bacteria</taxon>
        <taxon>Pseudomonadati</taxon>
        <taxon>Bacteroidota</taxon>
        <taxon>Sphingobacteriia</taxon>
        <taxon>Sphingobacteriales</taxon>
        <taxon>Sphingobacteriaceae</taxon>
        <taxon>Pelobium</taxon>
    </lineage>
</organism>
<dbReference type="EMBL" id="MBTA01000025">
    <property type="protein sequence ID" value="RKD15268.1"/>
    <property type="molecule type" value="Genomic_DNA"/>
</dbReference>
<keyword evidence="4" id="KW-1185">Reference proteome</keyword>
<protein>
    <submittedName>
        <fullName evidence="3">Twitching motility protein PilT</fullName>
    </submittedName>
</protein>
<feature type="domain" description="PIN" evidence="2">
    <location>
        <begin position="2"/>
        <end position="116"/>
    </location>
</feature>